<dbReference type="InterPro" id="IPR017592">
    <property type="entry name" value="Pilus_assmbl_Flp-typ_CpaB"/>
</dbReference>
<comment type="caution">
    <text evidence="3">The sequence shown here is derived from an EMBL/GenBank/DDBJ whole genome shotgun (WGS) entry which is preliminary data.</text>
</comment>
<reference evidence="3 4" key="1">
    <citation type="journal article" date="2017" name="ISME J.">
        <title>Potential for microbial H2 and metal transformations associated with novel bacteria and archaea in deep terrestrial subsurface sediments.</title>
        <authorList>
            <person name="Hernsdorf A.W."/>
            <person name="Amano Y."/>
            <person name="Miyakawa K."/>
            <person name="Ise K."/>
            <person name="Suzuki Y."/>
            <person name="Anantharaman K."/>
            <person name="Probst A."/>
            <person name="Burstein D."/>
            <person name="Thomas B.C."/>
            <person name="Banfield J.F."/>
        </authorList>
    </citation>
    <scope>NUCLEOTIDE SEQUENCE [LARGE SCALE GENOMIC DNA]</scope>
    <source>
        <strain evidence="3">HGW-Actinobacteria-3</strain>
    </source>
</reference>
<protein>
    <submittedName>
        <fullName evidence="3">Flp pilus assembly protein CpaB</fullName>
    </submittedName>
</protein>
<keyword evidence="1" id="KW-1133">Transmembrane helix</keyword>
<keyword evidence="1" id="KW-0812">Transmembrane</keyword>
<dbReference type="EMBL" id="PHEX01000068">
    <property type="protein sequence ID" value="PKQ27652.1"/>
    <property type="molecule type" value="Genomic_DNA"/>
</dbReference>
<dbReference type="Pfam" id="PF08666">
    <property type="entry name" value="SAF"/>
    <property type="match status" value="1"/>
</dbReference>
<dbReference type="NCBIfam" id="TIGR03177">
    <property type="entry name" value="pilus_cpaB"/>
    <property type="match status" value="1"/>
</dbReference>
<gene>
    <name evidence="3" type="primary">cpaB</name>
    <name evidence="3" type="ORF">CVT63_06880</name>
</gene>
<accession>A0A2N3G4V5</accession>
<dbReference type="Proteomes" id="UP000233654">
    <property type="component" value="Unassembled WGS sequence"/>
</dbReference>
<feature type="transmembrane region" description="Helical" evidence="1">
    <location>
        <begin position="26"/>
        <end position="45"/>
    </location>
</feature>
<dbReference type="SMART" id="SM00858">
    <property type="entry name" value="SAF"/>
    <property type="match status" value="1"/>
</dbReference>
<dbReference type="Gene3D" id="3.90.1210.10">
    <property type="entry name" value="Antifreeze-like/N-acetylneuraminic acid synthase C-terminal domain"/>
    <property type="match status" value="1"/>
</dbReference>
<proteinExistence type="predicted"/>
<feature type="domain" description="SAF" evidence="2">
    <location>
        <begin position="59"/>
        <end position="121"/>
    </location>
</feature>
<evidence type="ECO:0000256" key="1">
    <source>
        <dbReference type="SAM" id="Phobius"/>
    </source>
</evidence>
<evidence type="ECO:0000259" key="2">
    <source>
        <dbReference type="SMART" id="SM00858"/>
    </source>
</evidence>
<sequence>MLELLKTDKEECLMELFKFLRSRPGLNIAIGTAFAIIAGLMLLGYTSRMMKGEKGGSVVEVPVARSDISMGATITDDMLGARSVPHDYLVPGTIRGASDIIGARALRFIGKGEPITASSIAGGKGAGNLACRIPADLRAYSIQLSRTSADSGELRPGEKVDVLSTGGEPPGTTTLLTDRLILSVREDGEEGSGATPVITLLVSPGEVELLAQAVCTGEISVSLCPNEKE</sequence>
<dbReference type="InterPro" id="IPR013974">
    <property type="entry name" value="SAF"/>
</dbReference>
<dbReference type="Pfam" id="PF16976">
    <property type="entry name" value="RcpC"/>
    <property type="match status" value="1"/>
</dbReference>
<dbReference type="AlphaFoldDB" id="A0A2N3G4V5"/>
<evidence type="ECO:0000313" key="3">
    <source>
        <dbReference type="EMBL" id="PKQ27652.1"/>
    </source>
</evidence>
<keyword evidence="1" id="KW-0472">Membrane</keyword>
<dbReference type="InterPro" id="IPR031571">
    <property type="entry name" value="RcpC_dom"/>
</dbReference>
<dbReference type="CDD" id="cd11614">
    <property type="entry name" value="SAF_CpaB_FlgA_like"/>
    <property type="match status" value="1"/>
</dbReference>
<evidence type="ECO:0000313" key="4">
    <source>
        <dbReference type="Proteomes" id="UP000233654"/>
    </source>
</evidence>
<name>A0A2N3G4V5_9ACTN</name>
<organism evidence="3 4">
    <name type="scientific">Candidatus Anoxymicrobium japonicum</name>
    <dbReference type="NCBI Taxonomy" id="2013648"/>
    <lineage>
        <taxon>Bacteria</taxon>
        <taxon>Bacillati</taxon>
        <taxon>Actinomycetota</taxon>
        <taxon>Candidatus Geothermincolia</taxon>
        <taxon>Candidatus Geothermincolales</taxon>
        <taxon>Candidatus Anoxymicrobiaceae</taxon>
        <taxon>Candidatus Anoxymicrobium</taxon>
    </lineage>
</organism>